<dbReference type="Gene3D" id="3.30.200.20">
    <property type="entry name" value="Phosphorylase Kinase, domain 1"/>
    <property type="match status" value="1"/>
</dbReference>
<keyword evidence="2 8" id="KW-0723">Serine/threonine-protein kinase</keyword>
<dbReference type="PROSITE" id="PS00107">
    <property type="entry name" value="PROTEIN_KINASE_ATP"/>
    <property type="match status" value="1"/>
</dbReference>
<dbReference type="EMBL" id="CAACVR010000034">
    <property type="protein sequence ID" value="VEU23081.1"/>
    <property type="molecule type" value="Genomic_DNA"/>
</dbReference>
<dbReference type="PANTHER" id="PTHR24057:SF0">
    <property type="entry name" value="PROTEIN KINASE SHAGGY-RELATED"/>
    <property type="match status" value="1"/>
</dbReference>
<feature type="compositionally biased region" description="Polar residues" evidence="9">
    <location>
        <begin position="1"/>
        <end position="12"/>
    </location>
</feature>
<dbReference type="InterPro" id="IPR000719">
    <property type="entry name" value="Prot_kinase_dom"/>
</dbReference>
<evidence type="ECO:0000256" key="8">
    <source>
        <dbReference type="RuleBase" id="RU000304"/>
    </source>
</evidence>
<evidence type="ECO:0000313" key="12">
    <source>
        <dbReference type="Proteomes" id="UP000290900"/>
    </source>
</evidence>
<proteinExistence type="inferred from homology"/>
<dbReference type="InterPro" id="IPR039192">
    <property type="entry name" value="STKc_GSK3"/>
</dbReference>
<dbReference type="Gene3D" id="1.10.510.10">
    <property type="entry name" value="Transferase(Phosphotransferase) domain 1"/>
    <property type="match status" value="1"/>
</dbReference>
<evidence type="ECO:0000256" key="7">
    <source>
        <dbReference type="PROSITE-ProRule" id="PRU10141"/>
    </source>
</evidence>
<protein>
    <submittedName>
        <fullName evidence="11">DEKNAAC104231</fullName>
    </submittedName>
</protein>
<dbReference type="GO" id="GO:0007165">
    <property type="term" value="P:signal transduction"/>
    <property type="evidence" value="ECO:0007669"/>
    <property type="project" value="TreeGrafter"/>
</dbReference>
<dbReference type="InterPro" id="IPR008271">
    <property type="entry name" value="Ser/Thr_kinase_AS"/>
</dbReference>
<dbReference type="GO" id="GO:0030447">
    <property type="term" value="P:filamentous growth"/>
    <property type="evidence" value="ECO:0007669"/>
    <property type="project" value="UniProtKB-ARBA"/>
</dbReference>
<dbReference type="STRING" id="13370.A0A448YQA2"/>
<name>A0A448YQA2_BRENA</name>
<keyword evidence="4 7" id="KW-0547">Nucleotide-binding</keyword>
<feature type="region of interest" description="Disordered" evidence="9">
    <location>
        <begin position="1"/>
        <end position="21"/>
    </location>
</feature>
<evidence type="ECO:0000256" key="4">
    <source>
        <dbReference type="ARBA" id="ARBA00022741"/>
    </source>
</evidence>
<evidence type="ECO:0000259" key="10">
    <source>
        <dbReference type="PROSITE" id="PS50011"/>
    </source>
</evidence>
<evidence type="ECO:0000256" key="3">
    <source>
        <dbReference type="ARBA" id="ARBA00022679"/>
    </source>
</evidence>
<dbReference type="PROSITE" id="PS00108">
    <property type="entry name" value="PROTEIN_KINASE_ST"/>
    <property type="match status" value="1"/>
</dbReference>
<evidence type="ECO:0000256" key="2">
    <source>
        <dbReference type="ARBA" id="ARBA00022527"/>
    </source>
</evidence>
<evidence type="ECO:0000313" key="11">
    <source>
        <dbReference type="EMBL" id="VEU23081.1"/>
    </source>
</evidence>
<dbReference type="GO" id="GO:0004712">
    <property type="term" value="F:protein serine/threonine/tyrosine kinase activity"/>
    <property type="evidence" value="ECO:0007669"/>
    <property type="project" value="TreeGrafter"/>
</dbReference>
<keyword evidence="3" id="KW-0808">Transferase</keyword>
<dbReference type="GO" id="GO:0005737">
    <property type="term" value="C:cytoplasm"/>
    <property type="evidence" value="ECO:0007669"/>
    <property type="project" value="TreeGrafter"/>
</dbReference>
<dbReference type="OrthoDB" id="272141at2759"/>
<dbReference type="InParanoid" id="A0A448YQA2"/>
<keyword evidence="12" id="KW-1185">Reference proteome</keyword>
<dbReference type="AlphaFoldDB" id="A0A448YQA2"/>
<dbReference type="CDD" id="cd14137">
    <property type="entry name" value="STKc_GSK3"/>
    <property type="match status" value="1"/>
</dbReference>
<dbReference type="Pfam" id="PF00069">
    <property type="entry name" value="Pkinase"/>
    <property type="match status" value="1"/>
</dbReference>
<dbReference type="Proteomes" id="UP000290900">
    <property type="component" value="Unassembled WGS sequence"/>
</dbReference>
<keyword evidence="5" id="KW-0418">Kinase</keyword>
<evidence type="ECO:0000256" key="1">
    <source>
        <dbReference type="ARBA" id="ARBA00005527"/>
    </source>
</evidence>
<dbReference type="GO" id="GO:0030154">
    <property type="term" value="P:cell differentiation"/>
    <property type="evidence" value="ECO:0007669"/>
    <property type="project" value="TreeGrafter"/>
</dbReference>
<accession>A0A448YQA2</accession>
<dbReference type="FunCoup" id="A0A448YQA2">
    <property type="interactions" value="1020"/>
</dbReference>
<feature type="binding site" evidence="7">
    <location>
        <position position="78"/>
    </location>
    <ligand>
        <name>ATP</name>
        <dbReference type="ChEBI" id="CHEBI:30616"/>
    </ligand>
</feature>
<comment type="similarity">
    <text evidence="1">Belongs to the protein kinase superfamily. CMGC Ser/Thr protein kinase family. GSK-3 subfamily.</text>
</comment>
<feature type="domain" description="Protein kinase" evidence="10">
    <location>
        <begin position="49"/>
        <end position="331"/>
    </location>
</feature>
<dbReference type="SMART" id="SM00220">
    <property type="entry name" value="S_TKc"/>
    <property type="match status" value="1"/>
</dbReference>
<evidence type="ECO:0000256" key="6">
    <source>
        <dbReference type="ARBA" id="ARBA00022840"/>
    </source>
</evidence>
<sequence>MATHSNHINSTEYAVGGVGSTGAAPSTGLQTFEEDVKDGHTDQEYRLKFTQRSMVGHGSFGYVYQITLQPDNRKAAIKRVLQDKRFKNRELEIMRVIRHRNIVNLISYFYKTNEKNEVYLHLILEYVPETLYKASRWYIQRQRTMPLFEVRLYSYQLLRSLNYIHSLGICHRDIKPQNLLIDPVRGILKLCDFGSAKILNPEQPNVSYICSRYYRAPELIFGARNYTTKIDVWSAGCVIAELILGQPLFPGESGIDQLVEIIKILGTPSKEEIKTMNPNYMDHKFPTIKPIPLHKIFKNVESDIIDLLSSILDYSPVTRVSSAEAMAAKAFDIFRNKENASMTLPNYRNFKLDQEVPMPDLLGFSKRELSVQPELVHHLVPEWKWESYPDEYGFSLDNFVPYTAEELLDPRVEE</sequence>
<dbReference type="InterPro" id="IPR017441">
    <property type="entry name" value="Protein_kinase_ATP_BS"/>
</dbReference>
<evidence type="ECO:0000256" key="5">
    <source>
        <dbReference type="ARBA" id="ARBA00022777"/>
    </source>
</evidence>
<keyword evidence="6 7" id="KW-0067">ATP-binding</keyword>
<dbReference type="GO" id="GO:0005524">
    <property type="term" value="F:ATP binding"/>
    <property type="evidence" value="ECO:0007669"/>
    <property type="project" value="UniProtKB-UniRule"/>
</dbReference>
<dbReference type="GO" id="GO:0005634">
    <property type="term" value="C:nucleus"/>
    <property type="evidence" value="ECO:0007669"/>
    <property type="project" value="TreeGrafter"/>
</dbReference>
<organism evidence="11 12">
    <name type="scientific">Brettanomyces naardenensis</name>
    <name type="common">Yeast</name>
    <dbReference type="NCBI Taxonomy" id="13370"/>
    <lineage>
        <taxon>Eukaryota</taxon>
        <taxon>Fungi</taxon>
        <taxon>Dikarya</taxon>
        <taxon>Ascomycota</taxon>
        <taxon>Saccharomycotina</taxon>
        <taxon>Pichiomycetes</taxon>
        <taxon>Pichiales</taxon>
        <taxon>Pichiaceae</taxon>
        <taxon>Brettanomyces</taxon>
    </lineage>
</organism>
<dbReference type="PROSITE" id="PS50011">
    <property type="entry name" value="PROTEIN_KINASE_DOM"/>
    <property type="match status" value="1"/>
</dbReference>
<evidence type="ECO:0000256" key="9">
    <source>
        <dbReference type="SAM" id="MobiDB-lite"/>
    </source>
</evidence>
<dbReference type="GO" id="GO:0004674">
    <property type="term" value="F:protein serine/threonine kinase activity"/>
    <property type="evidence" value="ECO:0007669"/>
    <property type="project" value="UniProtKB-KW"/>
</dbReference>
<dbReference type="InterPro" id="IPR011009">
    <property type="entry name" value="Kinase-like_dom_sf"/>
</dbReference>
<dbReference type="SUPFAM" id="SSF56112">
    <property type="entry name" value="Protein kinase-like (PK-like)"/>
    <property type="match status" value="1"/>
</dbReference>
<dbReference type="PANTHER" id="PTHR24057">
    <property type="entry name" value="GLYCOGEN SYNTHASE KINASE-3 ALPHA"/>
    <property type="match status" value="1"/>
</dbReference>
<dbReference type="FunFam" id="1.10.510.10:FF:000082">
    <property type="entry name" value="Shaggy-related protein kinase kappa"/>
    <property type="match status" value="1"/>
</dbReference>
<reference evidence="11 12" key="1">
    <citation type="submission" date="2018-12" db="EMBL/GenBank/DDBJ databases">
        <authorList>
            <person name="Tiukova I."/>
            <person name="Dainat J."/>
        </authorList>
    </citation>
    <scope>NUCLEOTIDE SEQUENCE [LARGE SCALE GENOMIC DNA]</scope>
</reference>
<dbReference type="InterPro" id="IPR050591">
    <property type="entry name" value="GSK-3"/>
</dbReference>
<gene>
    <name evidence="11" type="ORF">BRENAR_LOCUS3812</name>
</gene>